<organism evidence="5 6">
    <name type="scientific">Roseivirga pacifica</name>
    <dbReference type="NCBI Taxonomy" id="1267423"/>
    <lineage>
        <taxon>Bacteria</taxon>
        <taxon>Pseudomonadati</taxon>
        <taxon>Bacteroidota</taxon>
        <taxon>Cytophagia</taxon>
        <taxon>Cytophagales</taxon>
        <taxon>Roseivirgaceae</taxon>
        <taxon>Roseivirga</taxon>
    </lineage>
</organism>
<keyword evidence="2" id="KW-0238">DNA-binding</keyword>
<evidence type="ECO:0000256" key="2">
    <source>
        <dbReference type="ARBA" id="ARBA00023125"/>
    </source>
</evidence>
<dbReference type="RefSeq" id="WP_162844728.1">
    <property type="nucleotide sequence ID" value="NZ_FOIR01000002.1"/>
</dbReference>
<keyword evidence="3" id="KW-0804">Transcription</keyword>
<dbReference type="PROSITE" id="PS01124">
    <property type="entry name" value="HTH_ARAC_FAMILY_2"/>
    <property type="match status" value="1"/>
</dbReference>
<gene>
    <name evidence="5" type="ORF">SAMN05216290_2598</name>
</gene>
<accession>A0A1I0QQZ1</accession>
<dbReference type="InterPro" id="IPR018060">
    <property type="entry name" value="HTH_AraC"/>
</dbReference>
<dbReference type="Gene3D" id="1.10.10.60">
    <property type="entry name" value="Homeodomain-like"/>
    <property type="match status" value="1"/>
</dbReference>
<dbReference type="InterPro" id="IPR046532">
    <property type="entry name" value="DUF6597"/>
</dbReference>
<sequence>MIYKRTPPTPELNHLIDCYWLIDSEDDSTIDQQKIVPDGYPEIILHYKDEYRINISGEWKTQEKQLLAGQLKNHFHLQNTGHSGMLGIKFKPAAIHYFWGINMQQLTGTVIPLPPEISQELAVHIDGANHFEETVTLLNGLFLEKKEHIQPNKKVDLAIDLLFKQKGLIQTNELATQAQLSERQMERLFNKYIGLAPKFYARIIRFSAIFELMQQGDKNWADLVFESGFYDQSHFIKNFKEFTGEDPSAYGFDELNMANFHMKK</sequence>
<evidence type="ECO:0000313" key="5">
    <source>
        <dbReference type="EMBL" id="SEW29871.1"/>
    </source>
</evidence>
<evidence type="ECO:0000256" key="1">
    <source>
        <dbReference type="ARBA" id="ARBA00023015"/>
    </source>
</evidence>
<dbReference type="EMBL" id="FOIR01000002">
    <property type="protein sequence ID" value="SEW29871.1"/>
    <property type="molecule type" value="Genomic_DNA"/>
</dbReference>
<evidence type="ECO:0000256" key="3">
    <source>
        <dbReference type="ARBA" id="ARBA00023163"/>
    </source>
</evidence>
<keyword evidence="1" id="KW-0805">Transcription regulation</keyword>
<dbReference type="InterPro" id="IPR009057">
    <property type="entry name" value="Homeodomain-like_sf"/>
</dbReference>
<dbReference type="GeneID" id="99987292"/>
<keyword evidence="6" id="KW-1185">Reference proteome</keyword>
<name>A0A1I0QQZ1_9BACT</name>
<evidence type="ECO:0000259" key="4">
    <source>
        <dbReference type="PROSITE" id="PS01124"/>
    </source>
</evidence>
<dbReference type="InterPro" id="IPR050204">
    <property type="entry name" value="AraC_XylS_family_regulators"/>
</dbReference>
<evidence type="ECO:0000313" key="6">
    <source>
        <dbReference type="Proteomes" id="UP000199437"/>
    </source>
</evidence>
<proteinExistence type="predicted"/>
<dbReference type="PANTHER" id="PTHR46796">
    <property type="entry name" value="HTH-TYPE TRANSCRIPTIONAL ACTIVATOR RHAS-RELATED"/>
    <property type="match status" value="1"/>
</dbReference>
<feature type="domain" description="HTH araC/xylS-type" evidence="4">
    <location>
        <begin position="153"/>
        <end position="253"/>
    </location>
</feature>
<dbReference type="SMART" id="SM00342">
    <property type="entry name" value="HTH_ARAC"/>
    <property type="match status" value="1"/>
</dbReference>
<dbReference type="Pfam" id="PF20240">
    <property type="entry name" value="DUF6597"/>
    <property type="match status" value="1"/>
</dbReference>
<dbReference type="STRING" id="1267423.SAMN05216290_2598"/>
<dbReference type="SUPFAM" id="SSF46689">
    <property type="entry name" value="Homeodomain-like"/>
    <property type="match status" value="1"/>
</dbReference>
<reference evidence="6" key="1">
    <citation type="submission" date="2016-10" db="EMBL/GenBank/DDBJ databases">
        <authorList>
            <person name="Varghese N."/>
            <person name="Submissions S."/>
        </authorList>
    </citation>
    <scope>NUCLEOTIDE SEQUENCE [LARGE SCALE GENOMIC DNA]</scope>
    <source>
        <strain evidence="6">CGMCC 1.12402</strain>
    </source>
</reference>
<dbReference type="GO" id="GO:0003700">
    <property type="term" value="F:DNA-binding transcription factor activity"/>
    <property type="evidence" value="ECO:0007669"/>
    <property type="project" value="InterPro"/>
</dbReference>
<dbReference type="PANTHER" id="PTHR46796:SF13">
    <property type="entry name" value="HTH-TYPE TRANSCRIPTIONAL ACTIVATOR RHAS"/>
    <property type="match status" value="1"/>
</dbReference>
<protein>
    <submittedName>
        <fullName evidence="5">Helix-turn-helix domain-containing protein</fullName>
    </submittedName>
</protein>
<dbReference type="AlphaFoldDB" id="A0A1I0QQZ1"/>
<dbReference type="Proteomes" id="UP000199437">
    <property type="component" value="Unassembled WGS sequence"/>
</dbReference>
<dbReference type="GO" id="GO:0043565">
    <property type="term" value="F:sequence-specific DNA binding"/>
    <property type="evidence" value="ECO:0007669"/>
    <property type="project" value="InterPro"/>
</dbReference>
<dbReference type="Pfam" id="PF12833">
    <property type="entry name" value="HTH_18"/>
    <property type="match status" value="1"/>
</dbReference>